<sequence>MLVSIQKEFRRLLILIRQTCPSINSSSGQTLTVVENACPLTRIVTTAEVSFKKPSALESDSPKPEVTLVYSRKPKKSKSTDPVSKSKHMIEDRSQLTNFVTKFLGTVKFKNDHVEKIMGYGDYQIRNVTILKIEAVATACYTQNRSIIRLRHRKTPYELLHNKPPKLSFLHVFRALCYPTYVSENLGKLQTKADIGIFIGYAPQRKHFEFTTDVPDESLKKIHVDFDELIAMAFEHNSLEPALHEMTPATISSGLVPNPPPSTSFVPPSRTDLDLLFQPLFYELLTPPPSVDFPALKVIAPIAKVVALEPAPIISNDVEEDNHDLHISYMNNDPIVGVEESPKTPTFHNVPLHESLHEESTSQGSSSNMRQTHTSFKSLGR</sequence>
<proteinExistence type="predicted"/>
<gene>
    <name evidence="2" type="ORF">Tci_314555</name>
</gene>
<name>A0A699H3X7_TANCI</name>
<reference evidence="2" key="1">
    <citation type="journal article" date="2019" name="Sci. Rep.">
        <title>Draft genome of Tanacetum cinerariifolium, the natural source of mosquito coil.</title>
        <authorList>
            <person name="Yamashiro T."/>
            <person name="Shiraishi A."/>
            <person name="Satake H."/>
            <person name="Nakayama K."/>
        </authorList>
    </citation>
    <scope>NUCLEOTIDE SEQUENCE</scope>
</reference>
<evidence type="ECO:0008006" key="3">
    <source>
        <dbReference type="Google" id="ProtNLM"/>
    </source>
</evidence>
<feature type="region of interest" description="Disordered" evidence="1">
    <location>
        <begin position="355"/>
        <end position="381"/>
    </location>
</feature>
<dbReference type="EMBL" id="BKCJ010107594">
    <property type="protein sequence ID" value="GEX42580.1"/>
    <property type="molecule type" value="Genomic_DNA"/>
</dbReference>
<accession>A0A699H3X7</accession>
<evidence type="ECO:0000256" key="1">
    <source>
        <dbReference type="SAM" id="MobiDB-lite"/>
    </source>
</evidence>
<dbReference type="PANTHER" id="PTHR42648:SF32">
    <property type="entry name" value="RIBONUCLEASE H-LIKE DOMAIN, GAG-PRE-INTEGRASE DOMAIN PROTEIN-RELATED"/>
    <property type="match status" value="1"/>
</dbReference>
<evidence type="ECO:0000313" key="2">
    <source>
        <dbReference type="EMBL" id="GEX42580.1"/>
    </source>
</evidence>
<dbReference type="PANTHER" id="PTHR42648">
    <property type="entry name" value="TRANSPOSASE, PUTATIVE-RELATED"/>
    <property type="match status" value="1"/>
</dbReference>
<protein>
    <recommendedName>
        <fullName evidence="3">Integrase, catalytic region, zinc finger, CCHC-type, peptidase aspartic, catalytic</fullName>
    </recommendedName>
</protein>
<comment type="caution">
    <text evidence="2">The sequence shown here is derived from an EMBL/GenBank/DDBJ whole genome shotgun (WGS) entry which is preliminary data.</text>
</comment>
<feature type="compositionally biased region" description="Polar residues" evidence="1">
    <location>
        <begin position="361"/>
        <end position="381"/>
    </location>
</feature>
<dbReference type="InterPro" id="IPR039537">
    <property type="entry name" value="Retrotran_Ty1/copia-like"/>
</dbReference>
<dbReference type="AlphaFoldDB" id="A0A699H3X7"/>
<organism evidence="2">
    <name type="scientific">Tanacetum cinerariifolium</name>
    <name type="common">Dalmatian daisy</name>
    <name type="synonym">Chrysanthemum cinerariifolium</name>
    <dbReference type="NCBI Taxonomy" id="118510"/>
    <lineage>
        <taxon>Eukaryota</taxon>
        <taxon>Viridiplantae</taxon>
        <taxon>Streptophyta</taxon>
        <taxon>Embryophyta</taxon>
        <taxon>Tracheophyta</taxon>
        <taxon>Spermatophyta</taxon>
        <taxon>Magnoliopsida</taxon>
        <taxon>eudicotyledons</taxon>
        <taxon>Gunneridae</taxon>
        <taxon>Pentapetalae</taxon>
        <taxon>asterids</taxon>
        <taxon>campanulids</taxon>
        <taxon>Asterales</taxon>
        <taxon>Asteraceae</taxon>
        <taxon>Asteroideae</taxon>
        <taxon>Anthemideae</taxon>
        <taxon>Anthemidinae</taxon>
        <taxon>Tanacetum</taxon>
    </lineage>
</organism>